<accession>A0A5E7C6U9</accession>
<dbReference type="RefSeq" id="WP_150764282.1">
    <property type="nucleotide sequence ID" value="NZ_CABVHW010000004.1"/>
</dbReference>
<name>A0A5E7C6U9_PSEFL</name>
<dbReference type="AlphaFoldDB" id="A0A5E7C6U9"/>
<evidence type="ECO:0008006" key="3">
    <source>
        <dbReference type="Google" id="ProtNLM"/>
    </source>
</evidence>
<proteinExistence type="predicted"/>
<dbReference type="PANTHER" id="PTHR41791:SF1">
    <property type="entry name" value="SSL7039 PROTEIN"/>
    <property type="match status" value="1"/>
</dbReference>
<gene>
    <name evidence="1" type="ORF">PS710_01928</name>
</gene>
<dbReference type="NCBIfam" id="TIGR02683">
    <property type="entry name" value="upstrm_HI1419"/>
    <property type="match status" value="1"/>
</dbReference>
<evidence type="ECO:0000313" key="1">
    <source>
        <dbReference type="EMBL" id="VVN91571.1"/>
    </source>
</evidence>
<sequence>MIEKNENHIHNTPEFDKWLSNVTDVLGKAAILSRLDRAKEGHFGDCEAVGSGMSEMRVFVGPGYRVYFVRTGTIDYTMLTGSDKTDQTRGIKRAKKILDTLRGK</sequence>
<protein>
    <recommendedName>
        <fullName evidence="3">Addiction module antitoxin RelB</fullName>
    </recommendedName>
</protein>
<dbReference type="Proteomes" id="UP000381093">
    <property type="component" value="Unassembled WGS sequence"/>
</dbReference>
<evidence type="ECO:0000313" key="2">
    <source>
        <dbReference type="Proteomes" id="UP000381093"/>
    </source>
</evidence>
<reference evidence="1 2" key="1">
    <citation type="submission" date="2019-09" db="EMBL/GenBank/DDBJ databases">
        <authorList>
            <person name="Chandra G."/>
            <person name="Truman W A."/>
        </authorList>
    </citation>
    <scope>NUCLEOTIDE SEQUENCE [LARGE SCALE GENOMIC DNA]</scope>
    <source>
        <strain evidence="1">PS710</strain>
    </source>
</reference>
<dbReference type="PIRSF" id="PIRSF028744">
    <property type="entry name" value="Addict_mod_HI1419"/>
    <property type="match status" value="1"/>
</dbReference>
<dbReference type="EMBL" id="CABVHW010000004">
    <property type="protein sequence ID" value="VVN91571.1"/>
    <property type="molecule type" value="Genomic_DNA"/>
</dbReference>
<organism evidence="1 2">
    <name type="scientific">Pseudomonas fluorescens</name>
    <dbReference type="NCBI Taxonomy" id="294"/>
    <lineage>
        <taxon>Bacteria</taxon>
        <taxon>Pseudomonadati</taxon>
        <taxon>Pseudomonadota</taxon>
        <taxon>Gammaproteobacteria</taxon>
        <taxon>Pseudomonadales</taxon>
        <taxon>Pseudomonadaceae</taxon>
        <taxon>Pseudomonas</taxon>
    </lineage>
</organism>
<dbReference type="InterPro" id="IPR014056">
    <property type="entry name" value="TypeIITA-like_toxin_pred"/>
</dbReference>
<dbReference type="PANTHER" id="PTHR41791">
    <property type="entry name" value="SSL7039 PROTEIN"/>
    <property type="match status" value="1"/>
</dbReference>